<reference evidence="2" key="1">
    <citation type="submission" date="2015-10" db="EMBL/GenBank/DDBJ databases">
        <authorList>
            <person name="Regsiter A."/>
            <person name="william w."/>
        </authorList>
    </citation>
    <scope>NUCLEOTIDE SEQUENCE [LARGE SCALE GENOMIC DNA]</scope>
</reference>
<protein>
    <submittedName>
        <fullName evidence="1">Uncharacterized protein</fullName>
    </submittedName>
</protein>
<name>A0A1J1LQS7_9CYAN</name>
<evidence type="ECO:0000313" key="1">
    <source>
        <dbReference type="EMBL" id="CUR33929.1"/>
    </source>
</evidence>
<dbReference type="RefSeq" id="WP_072716975.1">
    <property type="nucleotide sequence ID" value="NZ_LN889762.1"/>
</dbReference>
<sequence length="164" mass="18914">MVDLSSIPKLQRLRHPKVVQQEQQIYQPSWHCHCCRDSGLVIGPGKVIEGYQEMEDLPVLCNRPGCSAASQWRQMGLDERVSPEICQLLHDFSVEDWKVTVKLQWSRAKQIAEQIAILSQKKSLRPQGCERTDNDEREIQIRKENVQAQLDTYGENSTEKLIKS</sequence>
<dbReference type="STRING" id="671072.PL921460038"/>
<dbReference type="EMBL" id="CZDF01000166">
    <property type="protein sequence ID" value="CUR33929.1"/>
    <property type="molecule type" value="Genomic_DNA"/>
</dbReference>
<dbReference type="OrthoDB" id="511660at2"/>
<proteinExistence type="predicted"/>
<accession>A0A1J1LQS7</accession>
<organism evidence="1 2">
    <name type="scientific">Planktothrix tepida PCC 9214</name>
    <dbReference type="NCBI Taxonomy" id="671072"/>
    <lineage>
        <taxon>Bacteria</taxon>
        <taxon>Bacillati</taxon>
        <taxon>Cyanobacteriota</taxon>
        <taxon>Cyanophyceae</taxon>
        <taxon>Oscillatoriophycideae</taxon>
        <taxon>Oscillatoriales</taxon>
        <taxon>Microcoleaceae</taxon>
        <taxon>Planktothrix</taxon>
    </lineage>
</organism>
<gene>
    <name evidence="1" type="ORF">PL921460038</name>
</gene>
<dbReference type="Proteomes" id="UP000184315">
    <property type="component" value="Unassembled WGS sequence"/>
</dbReference>
<dbReference type="AlphaFoldDB" id="A0A1J1LQS7"/>
<keyword evidence="2" id="KW-1185">Reference proteome</keyword>
<evidence type="ECO:0000313" key="2">
    <source>
        <dbReference type="Proteomes" id="UP000184315"/>
    </source>
</evidence>